<proteinExistence type="inferred from homology"/>
<protein>
    <submittedName>
        <fullName evidence="7">MipA/OmpV family protein</fullName>
    </submittedName>
</protein>
<keyword evidence="5" id="KW-0998">Cell outer membrane</keyword>
<evidence type="ECO:0000313" key="8">
    <source>
        <dbReference type="Proteomes" id="UP001152766"/>
    </source>
</evidence>
<dbReference type="Pfam" id="PF06629">
    <property type="entry name" value="MipA"/>
    <property type="match status" value="1"/>
</dbReference>
<comment type="similarity">
    <text evidence="2">Belongs to the MipA/OmpV family.</text>
</comment>
<evidence type="ECO:0000256" key="2">
    <source>
        <dbReference type="ARBA" id="ARBA00005722"/>
    </source>
</evidence>
<dbReference type="InterPro" id="IPR010583">
    <property type="entry name" value="MipA"/>
</dbReference>
<keyword evidence="8" id="KW-1185">Reference proteome</keyword>
<dbReference type="Proteomes" id="UP001152766">
    <property type="component" value="Unassembled WGS sequence"/>
</dbReference>
<dbReference type="PROSITE" id="PS51257">
    <property type="entry name" value="PROKAR_LIPOPROTEIN"/>
    <property type="match status" value="1"/>
</dbReference>
<reference evidence="7" key="1">
    <citation type="submission" date="2019-02" db="EMBL/GenBank/DDBJ databases">
        <title>Draft genome of the type strain Pelomonas aquatica CCUG 52575T.</title>
        <authorList>
            <person name="Gomila M."/>
            <person name="Lalucat J."/>
        </authorList>
    </citation>
    <scope>NUCLEOTIDE SEQUENCE</scope>
    <source>
        <strain evidence="7">CCUG 52575</strain>
    </source>
</reference>
<dbReference type="PANTHER" id="PTHR38776:SF1">
    <property type="entry name" value="MLTA-INTERACTING PROTEIN-RELATED"/>
    <property type="match status" value="1"/>
</dbReference>
<feature type="signal peptide" evidence="6">
    <location>
        <begin position="1"/>
        <end position="26"/>
    </location>
</feature>
<organism evidence="7 8">
    <name type="scientific">Pelomonas aquatica</name>
    <dbReference type="NCBI Taxonomy" id="431058"/>
    <lineage>
        <taxon>Bacteria</taxon>
        <taxon>Pseudomonadati</taxon>
        <taxon>Pseudomonadota</taxon>
        <taxon>Betaproteobacteria</taxon>
        <taxon>Burkholderiales</taxon>
        <taxon>Sphaerotilaceae</taxon>
        <taxon>Roseateles</taxon>
    </lineage>
</organism>
<keyword evidence="3 6" id="KW-0732">Signal</keyword>
<keyword evidence="4" id="KW-0472">Membrane</keyword>
<evidence type="ECO:0000313" key="7">
    <source>
        <dbReference type="EMBL" id="MDG0863597.1"/>
    </source>
</evidence>
<dbReference type="AlphaFoldDB" id="A0A9X4LJI3"/>
<dbReference type="EMBL" id="SGUG01000019">
    <property type="protein sequence ID" value="MDG0863597.1"/>
    <property type="molecule type" value="Genomic_DNA"/>
</dbReference>
<evidence type="ECO:0000256" key="1">
    <source>
        <dbReference type="ARBA" id="ARBA00004442"/>
    </source>
</evidence>
<feature type="chain" id="PRO_5040784787" evidence="6">
    <location>
        <begin position="27"/>
        <end position="265"/>
    </location>
</feature>
<evidence type="ECO:0000256" key="4">
    <source>
        <dbReference type="ARBA" id="ARBA00023136"/>
    </source>
</evidence>
<gene>
    <name evidence="7" type="ORF">EXJ73_14100</name>
</gene>
<evidence type="ECO:0000256" key="6">
    <source>
        <dbReference type="SAM" id="SignalP"/>
    </source>
</evidence>
<comment type="subcellular location">
    <subcellularLocation>
        <location evidence="1">Cell outer membrane</location>
    </subcellularLocation>
</comment>
<accession>A0A9X4LJI3</accession>
<name>A0A9X4LJI3_9BURK</name>
<sequence>MMKKSLCGAHPLALALLVMSTASACAADKGASDQTAVEPTSVRWGLGVAVNVRKSIYDGVGTRSTALPLVRYDGDVVHVSGNQIDVTAPSVGAVKLSLHAELPIGEGYKGIDSPQLAGMADRRSAVMVGVASSLQCELADLMLTWLKSASGGSHGSAARFGAEHAFRMAPMTQLVPHVAVSSFDRRYVDYFYGVTAAEATSTRPFYAGKSARALEFGVRLQHAIDLRHRFQVDVSNTRYGNGITASPIVAKSLETTLKVGYSYSF</sequence>
<evidence type="ECO:0000256" key="5">
    <source>
        <dbReference type="ARBA" id="ARBA00023237"/>
    </source>
</evidence>
<dbReference type="PANTHER" id="PTHR38776">
    <property type="entry name" value="MLTA-INTERACTING PROTEIN-RELATED"/>
    <property type="match status" value="1"/>
</dbReference>
<dbReference type="GO" id="GO:0009279">
    <property type="term" value="C:cell outer membrane"/>
    <property type="evidence" value="ECO:0007669"/>
    <property type="project" value="UniProtKB-SubCell"/>
</dbReference>
<evidence type="ECO:0000256" key="3">
    <source>
        <dbReference type="ARBA" id="ARBA00022729"/>
    </source>
</evidence>
<comment type="caution">
    <text evidence="7">The sequence shown here is derived from an EMBL/GenBank/DDBJ whole genome shotgun (WGS) entry which is preliminary data.</text>
</comment>